<evidence type="ECO:0008006" key="16">
    <source>
        <dbReference type="Google" id="ProtNLM"/>
    </source>
</evidence>
<dbReference type="Pfam" id="PF00153">
    <property type="entry name" value="Mito_carr"/>
    <property type="match status" value="3"/>
</dbReference>
<accession>A0A9Q8QK99</accession>
<comment type="similarity">
    <text evidence="2 11">Belongs to the mitochondrial carrier (TC 2.A.29) family.</text>
</comment>
<dbReference type="InterPro" id="IPR050567">
    <property type="entry name" value="Mitochondrial_Carrier"/>
</dbReference>
<dbReference type="InterPro" id="IPR018108">
    <property type="entry name" value="MCP_transmembrane"/>
</dbReference>
<feature type="transmembrane region" description="Helical" evidence="13">
    <location>
        <begin position="241"/>
        <end position="259"/>
    </location>
</feature>
<keyword evidence="9 10" id="KW-0472">Membrane</keyword>
<evidence type="ECO:0000256" key="8">
    <source>
        <dbReference type="ARBA" id="ARBA00023128"/>
    </source>
</evidence>
<organism evidence="14 15">
    <name type="scientific">Purpureocillium takamizusanense</name>
    <dbReference type="NCBI Taxonomy" id="2060973"/>
    <lineage>
        <taxon>Eukaryota</taxon>
        <taxon>Fungi</taxon>
        <taxon>Dikarya</taxon>
        <taxon>Ascomycota</taxon>
        <taxon>Pezizomycotina</taxon>
        <taxon>Sordariomycetes</taxon>
        <taxon>Hypocreomycetidae</taxon>
        <taxon>Hypocreales</taxon>
        <taxon>Ophiocordycipitaceae</taxon>
        <taxon>Purpureocillium</taxon>
    </lineage>
</organism>
<feature type="repeat" description="Solcar" evidence="10">
    <location>
        <begin position="49"/>
        <end position="134"/>
    </location>
</feature>
<dbReference type="InterPro" id="IPR023395">
    <property type="entry name" value="MCP_dom_sf"/>
</dbReference>
<dbReference type="KEGG" id="ptkz:JDV02_006844"/>
<feature type="repeat" description="Solcar" evidence="10">
    <location>
        <begin position="179"/>
        <end position="268"/>
    </location>
</feature>
<evidence type="ECO:0000256" key="11">
    <source>
        <dbReference type="RuleBase" id="RU000488"/>
    </source>
</evidence>
<reference evidence="14" key="1">
    <citation type="submission" date="2021-11" db="EMBL/GenBank/DDBJ databases">
        <title>Purpureocillium_takamizusanense_genome.</title>
        <authorList>
            <person name="Nguyen N.-H."/>
        </authorList>
    </citation>
    <scope>NUCLEOTIDE SEQUENCE</scope>
    <source>
        <strain evidence="14">PT3</strain>
    </source>
</reference>
<evidence type="ECO:0000256" key="1">
    <source>
        <dbReference type="ARBA" id="ARBA00004448"/>
    </source>
</evidence>
<dbReference type="GO" id="GO:0005743">
    <property type="term" value="C:mitochondrial inner membrane"/>
    <property type="evidence" value="ECO:0007669"/>
    <property type="project" value="UniProtKB-SubCell"/>
</dbReference>
<dbReference type="AlphaFoldDB" id="A0A9Q8QK99"/>
<dbReference type="EMBL" id="CP086359">
    <property type="protein sequence ID" value="UNI20787.1"/>
    <property type="molecule type" value="Genomic_DNA"/>
</dbReference>
<dbReference type="PRINTS" id="PR00926">
    <property type="entry name" value="MITOCARRIER"/>
</dbReference>
<keyword evidence="7 13" id="KW-1133">Transmembrane helix</keyword>
<dbReference type="InterPro" id="IPR002067">
    <property type="entry name" value="MCP"/>
</dbReference>
<sequence>MAPTAAAATSPPPSIALAAAPAPRKDTKQAKGEPDGAAAQGRPVAASSKRDYKGFVAGVFSGIAKLTVGHPFDTVKVRLQTTDAGRFSGPLQCVAQTVRNEGVRGLYKGATPPLVGWMFMDSVMLGSLAVYRRLMAQHVFGAASWAPGAGDGSGFGFRALLGIWPPYASSSSSSSSSYLPPLGHGLAGILAGSTVSFIAAPVEHVKARLQIQYAARKSERLYSGPLDCVAKIYRHHGVRGLYHGLTATLLFRGFFFFWWSSYDVLSRALRRHTSLSAPAINFWAGGLSAQVFWLTSYPSDLVKQRIMTDPLGGGLGDGARRFPRWRDAAVAVWREGGWRAYWRGFLPCFLRAFPANAMALVAFEGVMRTLP</sequence>
<feature type="repeat" description="Solcar" evidence="10">
    <location>
        <begin position="276"/>
        <end position="369"/>
    </location>
</feature>
<dbReference type="PANTHER" id="PTHR45624:SF57">
    <property type="entry name" value="MITOCHONDRIAL SUBSTRATE CARRIER FAMILY PROTEIN L"/>
    <property type="match status" value="1"/>
</dbReference>
<name>A0A9Q8QK99_9HYPO</name>
<keyword evidence="6" id="KW-0999">Mitochondrion inner membrane</keyword>
<dbReference type="GO" id="GO:1990575">
    <property type="term" value="P:mitochondrial L-ornithine transmembrane transport"/>
    <property type="evidence" value="ECO:0007669"/>
    <property type="project" value="TreeGrafter"/>
</dbReference>
<dbReference type="GO" id="GO:0000064">
    <property type="term" value="F:L-ornithine transmembrane transporter activity"/>
    <property type="evidence" value="ECO:0007669"/>
    <property type="project" value="TreeGrafter"/>
</dbReference>
<dbReference type="SUPFAM" id="SSF103506">
    <property type="entry name" value="Mitochondrial carrier"/>
    <property type="match status" value="1"/>
</dbReference>
<dbReference type="RefSeq" id="XP_047844268.1">
    <property type="nucleotide sequence ID" value="XM_047988275.1"/>
</dbReference>
<keyword evidence="8" id="KW-0496">Mitochondrion</keyword>
<feature type="compositionally biased region" description="Low complexity" evidence="12">
    <location>
        <begin position="1"/>
        <end position="22"/>
    </location>
</feature>
<evidence type="ECO:0000313" key="15">
    <source>
        <dbReference type="Proteomes" id="UP000829364"/>
    </source>
</evidence>
<keyword evidence="15" id="KW-1185">Reference proteome</keyword>
<feature type="transmembrane region" description="Helical" evidence="13">
    <location>
        <begin position="279"/>
        <end position="297"/>
    </location>
</feature>
<feature type="compositionally biased region" description="Basic and acidic residues" evidence="12">
    <location>
        <begin position="23"/>
        <end position="34"/>
    </location>
</feature>
<proteinExistence type="inferred from homology"/>
<evidence type="ECO:0000256" key="2">
    <source>
        <dbReference type="ARBA" id="ARBA00006375"/>
    </source>
</evidence>
<dbReference type="PANTHER" id="PTHR45624">
    <property type="entry name" value="MITOCHONDRIAL BASIC AMINO ACIDS TRANSPORTER-RELATED"/>
    <property type="match status" value="1"/>
</dbReference>
<evidence type="ECO:0000256" key="9">
    <source>
        <dbReference type="ARBA" id="ARBA00023136"/>
    </source>
</evidence>
<evidence type="ECO:0000256" key="7">
    <source>
        <dbReference type="ARBA" id="ARBA00022989"/>
    </source>
</evidence>
<gene>
    <name evidence="14" type="ORF">JDV02_006844</name>
</gene>
<protein>
    <recommendedName>
        <fullName evidence="16">Mitochondrial carrier protein</fullName>
    </recommendedName>
</protein>
<dbReference type="Gene3D" id="1.50.40.10">
    <property type="entry name" value="Mitochondrial carrier domain"/>
    <property type="match status" value="2"/>
</dbReference>
<evidence type="ECO:0000256" key="5">
    <source>
        <dbReference type="ARBA" id="ARBA00022737"/>
    </source>
</evidence>
<evidence type="ECO:0000256" key="12">
    <source>
        <dbReference type="SAM" id="MobiDB-lite"/>
    </source>
</evidence>
<evidence type="ECO:0000256" key="3">
    <source>
        <dbReference type="ARBA" id="ARBA00022448"/>
    </source>
</evidence>
<keyword evidence="3 11" id="KW-0813">Transport</keyword>
<dbReference type="OrthoDB" id="193856at2759"/>
<evidence type="ECO:0000313" key="14">
    <source>
        <dbReference type="EMBL" id="UNI20787.1"/>
    </source>
</evidence>
<comment type="subcellular location">
    <subcellularLocation>
        <location evidence="1">Mitochondrion inner membrane</location>
        <topology evidence="1">Multi-pass membrane protein</topology>
    </subcellularLocation>
</comment>
<evidence type="ECO:0000256" key="13">
    <source>
        <dbReference type="SAM" id="Phobius"/>
    </source>
</evidence>
<feature type="region of interest" description="Disordered" evidence="12">
    <location>
        <begin position="1"/>
        <end position="45"/>
    </location>
</feature>
<evidence type="ECO:0000256" key="6">
    <source>
        <dbReference type="ARBA" id="ARBA00022792"/>
    </source>
</evidence>
<evidence type="ECO:0000256" key="4">
    <source>
        <dbReference type="ARBA" id="ARBA00022692"/>
    </source>
</evidence>
<dbReference type="Proteomes" id="UP000829364">
    <property type="component" value="Chromosome 6"/>
</dbReference>
<keyword evidence="4 10" id="KW-0812">Transmembrane</keyword>
<keyword evidence="5" id="KW-0677">Repeat</keyword>
<evidence type="ECO:0000256" key="10">
    <source>
        <dbReference type="PROSITE-ProRule" id="PRU00282"/>
    </source>
</evidence>
<dbReference type="GeneID" id="72068793"/>
<dbReference type="PROSITE" id="PS50920">
    <property type="entry name" value="SOLCAR"/>
    <property type="match status" value="3"/>
</dbReference>